<dbReference type="AlphaFoldDB" id="A0A8K0QT73"/>
<accession>A0A8K0QT73</accession>
<evidence type="ECO:0000256" key="6">
    <source>
        <dbReference type="ARBA" id="ARBA00047941"/>
    </source>
</evidence>
<dbReference type="GO" id="GO:0032259">
    <property type="term" value="P:methylation"/>
    <property type="evidence" value="ECO:0007669"/>
    <property type="project" value="UniProtKB-KW"/>
</dbReference>
<keyword evidence="2" id="KW-0949">S-adenosyl-L-methionine</keyword>
<dbReference type="InterPro" id="IPR029063">
    <property type="entry name" value="SAM-dependent_MTases_sf"/>
</dbReference>
<evidence type="ECO:0000313" key="10">
    <source>
        <dbReference type="EMBL" id="KAH7067134.1"/>
    </source>
</evidence>
<dbReference type="EC" id="2.1.1.137" evidence="4"/>
<proteinExistence type="inferred from homology"/>
<dbReference type="Gene3D" id="3.40.50.150">
    <property type="entry name" value="Vaccinia Virus protein VP39"/>
    <property type="match status" value="1"/>
</dbReference>
<gene>
    <name evidence="10" type="ORF">FB567DRAFT_541820</name>
</gene>
<dbReference type="EMBL" id="JAGMVJ010000035">
    <property type="protein sequence ID" value="KAH7067134.1"/>
    <property type="molecule type" value="Genomic_DNA"/>
</dbReference>
<dbReference type="GO" id="GO:0030791">
    <property type="term" value="F:arsenite methyltransferase activity"/>
    <property type="evidence" value="ECO:0007669"/>
    <property type="project" value="UniProtKB-EC"/>
</dbReference>
<evidence type="ECO:0000256" key="4">
    <source>
        <dbReference type="ARBA" id="ARBA00034521"/>
    </source>
</evidence>
<organism evidence="10 11">
    <name type="scientific">Paraphoma chrysanthemicola</name>
    <dbReference type="NCBI Taxonomy" id="798071"/>
    <lineage>
        <taxon>Eukaryota</taxon>
        <taxon>Fungi</taxon>
        <taxon>Dikarya</taxon>
        <taxon>Ascomycota</taxon>
        <taxon>Pezizomycotina</taxon>
        <taxon>Dothideomycetes</taxon>
        <taxon>Pleosporomycetidae</taxon>
        <taxon>Pleosporales</taxon>
        <taxon>Pleosporineae</taxon>
        <taxon>Phaeosphaeriaceae</taxon>
        <taxon>Paraphoma</taxon>
    </lineage>
</organism>
<evidence type="ECO:0000256" key="7">
    <source>
        <dbReference type="ARBA" id="ARBA00047943"/>
    </source>
</evidence>
<evidence type="ECO:0000256" key="5">
    <source>
        <dbReference type="ARBA" id="ARBA00034545"/>
    </source>
</evidence>
<dbReference type="InterPro" id="IPR026669">
    <property type="entry name" value="Arsenite_MeTrfase-like"/>
</dbReference>
<evidence type="ECO:0000259" key="9">
    <source>
        <dbReference type="Pfam" id="PF13847"/>
    </source>
</evidence>
<comment type="catalytic activity">
    <reaction evidence="7">
        <text>arsenic triglutathione + 2 [thioredoxin]-dithiol + 2 S-adenosyl-L-methionine + H2O = dimethylarsinous acid + 2 [thioredoxin]-disulfide + 3 glutathione + 2 S-adenosyl-L-homocysteine + 2 H(+)</text>
        <dbReference type="Rhea" id="RHEA:69464"/>
        <dbReference type="Rhea" id="RHEA-COMP:10698"/>
        <dbReference type="Rhea" id="RHEA-COMP:10700"/>
        <dbReference type="ChEBI" id="CHEBI:15377"/>
        <dbReference type="ChEBI" id="CHEBI:15378"/>
        <dbReference type="ChEBI" id="CHEBI:23808"/>
        <dbReference type="ChEBI" id="CHEBI:29950"/>
        <dbReference type="ChEBI" id="CHEBI:50058"/>
        <dbReference type="ChEBI" id="CHEBI:57856"/>
        <dbReference type="ChEBI" id="CHEBI:57925"/>
        <dbReference type="ChEBI" id="CHEBI:59789"/>
        <dbReference type="ChEBI" id="CHEBI:183640"/>
        <dbReference type="EC" id="2.1.1.137"/>
    </reaction>
</comment>
<evidence type="ECO:0000256" key="3">
    <source>
        <dbReference type="ARBA" id="ARBA00034487"/>
    </source>
</evidence>
<sequence length="298" mass="32067">MDSATIYQHVSDRYSATARGETSTHHVETVAQAFGYSSKELASIPGESNLGLSCGNPLALANLQGTETVIDLGCGAGFDVFLAAKKLGKDGKVIGVDMNEHMLAKAAQCALKTNATNVHFLNSRITAINLPNESADVVISNCVINLIPDAEKHLVFKEVYRLLRPGGRLAVSDILTKRPLPEHMKQNMALYVGCIAGASSKEEYENWLQDAGFNDIVILDAGSDLNVYTSGELKSGCCSGAGDQNAELPQMCCGGNDSDGSIFTDMKRDQRDLDLNEWAGSFKIFAVKRVWGNERKGS</sequence>
<dbReference type="Pfam" id="PF13847">
    <property type="entry name" value="Methyltransf_31"/>
    <property type="match status" value="1"/>
</dbReference>
<dbReference type="CDD" id="cd02440">
    <property type="entry name" value="AdoMet_MTases"/>
    <property type="match status" value="1"/>
</dbReference>
<evidence type="ECO:0000256" key="2">
    <source>
        <dbReference type="ARBA" id="ARBA00022691"/>
    </source>
</evidence>
<comment type="catalytic activity">
    <reaction evidence="8">
        <text>arsenic triglutathione + 3 [thioredoxin]-dithiol + 3 S-adenosyl-L-methionine = trimethylarsine + 3 [thioredoxin]-disulfide + 3 glutathione + 3 S-adenosyl-L-homocysteine + 3 H(+)</text>
        <dbReference type="Rhea" id="RHEA:69432"/>
        <dbReference type="Rhea" id="RHEA-COMP:10698"/>
        <dbReference type="Rhea" id="RHEA-COMP:10700"/>
        <dbReference type="ChEBI" id="CHEBI:15378"/>
        <dbReference type="ChEBI" id="CHEBI:27130"/>
        <dbReference type="ChEBI" id="CHEBI:29950"/>
        <dbReference type="ChEBI" id="CHEBI:50058"/>
        <dbReference type="ChEBI" id="CHEBI:57856"/>
        <dbReference type="ChEBI" id="CHEBI:57925"/>
        <dbReference type="ChEBI" id="CHEBI:59789"/>
        <dbReference type="ChEBI" id="CHEBI:183640"/>
        <dbReference type="EC" id="2.1.1.137"/>
    </reaction>
</comment>
<dbReference type="SUPFAM" id="SSF53335">
    <property type="entry name" value="S-adenosyl-L-methionine-dependent methyltransferases"/>
    <property type="match status" value="1"/>
</dbReference>
<keyword evidence="1" id="KW-0808">Transferase</keyword>
<evidence type="ECO:0000256" key="8">
    <source>
        <dbReference type="ARBA" id="ARBA00048428"/>
    </source>
</evidence>
<comment type="similarity">
    <text evidence="3">Belongs to the methyltransferase superfamily. Arsenite methyltransferase family.</text>
</comment>
<name>A0A8K0QT73_9PLEO</name>
<reference evidence="10" key="1">
    <citation type="journal article" date="2021" name="Nat. Commun.">
        <title>Genetic determinants of endophytism in the Arabidopsis root mycobiome.</title>
        <authorList>
            <person name="Mesny F."/>
            <person name="Miyauchi S."/>
            <person name="Thiergart T."/>
            <person name="Pickel B."/>
            <person name="Atanasova L."/>
            <person name="Karlsson M."/>
            <person name="Huettel B."/>
            <person name="Barry K.W."/>
            <person name="Haridas S."/>
            <person name="Chen C."/>
            <person name="Bauer D."/>
            <person name="Andreopoulos W."/>
            <person name="Pangilinan J."/>
            <person name="LaButti K."/>
            <person name="Riley R."/>
            <person name="Lipzen A."/>
            <person name="Clum A."/>
            <person name="Drula E."/>
            <person name="Henrissat B."/>
            <person name="Kohler A."/>
            <person name="Grigoriev I.V."/>
            <person name="Martin F.M."/>
            <person name="Hacquard S."/>
        </authorList>
    </citation>
    <scope>NUCLEOTIDE SEQUENCE</scope>
    <source>
        <strain evidence="10">MPI-SDFR-AT-0120</strain>
    </source>
</reference>
<comment type="caution">
    <text evidence="10">The sequence shown here is derived from an EMBL/GenBank/DDBJ whole genome shotgun (WGS) entry which is preliminary data.</text>
</comment>
<dbReference type="PANTHER" id="PTHR43675">
    <property type="entry name" value="ARSENITE METHYLTRANSFERASE"/>
    <property type="match status" value="1"/>
</dbReference>
<keyword evidence="10" id="KW-0489">Methyltransferase</keyword>
<dbReference type="Proteomes" id="UP000813461">
    <property type="component" value="Unassembled WGS sequence"/>
</dbReference>
<comment type="catalytic activity">
    <reaction evidence="6">
        <text>arsenic triglutathione + [thioredoxin]-dithiol + S-adenosyl-L-methionine + 2 H2O = methylarsonous acid + [thioredoxin]-disulfide + 3 glutathione + S-adenosyl-L-homocysteine + H(+)</text>
        <dbReference type="Rhea" id="RHEA:69460"/>
        <dbReference type="Rhea" id="RHEA-COMP:10698"/>
        <dbReference type="Rhea" id="RHEA-COMP:10700"/>
        <dbReference type="ChEBI" id="CHEBI:15377"/>
        <dbReference type="ChEBI" id="CHEBI:15378"/>
        <dbReference type="ChEBI" id="CHEBI:17826"/>
        <dbReference type="ChEBI" id="CHEBI:29950"/>
        <dbReference type="ChEBI" id="CHEBI:50058"/>
        <dbReference type="ChEBI" id="CHEBI:57856"/>
        <dbReference type="ChEBI" id="CHEBI:57925"/>
        <dbReference type="ChEBI" id="CHEBI:59789"/>
        <dbReference type="ChEBI" id="CHEBI:183640"/>
        <dbReference type="EC" id="2.1.1.137"/>
    </reaction>
</comment>
<keyword evidence="11" id="KW-1185">Reference proteome</keyword>
<feature type="domain" description="Methyltransferase" evidence="9">
    <location>
        <begin position="67"/>
        <end position="212"/>
    </location>
</feature>
<protein>
    <recommendedName>
        <fullName evidence="5">Arsenite methyltransferase</fullName>
        <ecNumber evidence="4">2.1.1.137</ecNumber>
    </recommendedName>
</protein>
<dbReference type="PANTHER" id="PTHR43675:SF8">
    <property type="entry name" value="ARSENITE METHYLTRANSFERASE"/>
    <property type="match status" value="1"/>
</dbReference>
<evidence type="ECO:0000256" key="1">
    <source>
        <dbReference type="ARBA" id="ARBA00022679"/>
    </source>
</evidence>
<evidence type="ECO:0000313" key="11">
    <source>
        <dbReference type="Proteomes" id="UP000813461"/>
    </source>
</evidence>
<dbReference type="OrthoDB" id="66144at2759"/>
<dbReference type="InterPro" id="IPR025714">
    <property type="entry name" value="Methyltranfer_dom"/>
</dbReference>